<accession>A0A1I6JZP0</accession>
<gene>
    <name evidence="3" type="ORF">SAMN05661086_02127</name>
</gene>
<feature type="compositionally biased region" description="Basic and acidic residues" evidence="1">
    <location>
        <begin position="325"/>
        <end position="334"/>
    </location>
</feature>
<feature type="transmembrane region" description="Helical" evidence="2">
    <location>
        <begin position="104"/>
        <end position="129"/>
    </location>
</feature>
<proteinExistence type="predicted"/>
<dbReference type="Pfam" id="PF07136">
    <property type="entry name" value="DUF1385"/>
    <property type="match status" value="1"/>
</dbReference>
<organism evidence="3 4">
    <name type="scientific">Anaeromicropila populeti</name>
    <dbReference type="NCBI Taxonomy" id="37658"/>
    <lineage>
        <taxon>Bacteria</taxon>
        <taxon>Bacillati</taxon>
        <taxon>Bacillota</taxon>
        <taxon>Clostridia</taxon>
        <taxon>Lachnospirales</taxon>
        <taxon>Lachnospiraceae</taxon>
        <taxon>Anaeromicropila</taxon>
    </lineage>
</organism>
<sequence>MKPSGIGGQAVIEGVMMKNKDEYAVAIRKPNNEIVVEKNQYVSATKKYKFLGMPILRGVVAFIESMAVGMKTLTVSAGYFEEEEVKESKLDKALGKVFKEKAEAVIMGITIVIAICFAVGLFMILPFFIASILEKQIQSELLLAVVEGIMRLTIFIAYIVIISRMNDIKRVFMYHGAEHKTINCLEQGYELTVKNVRKQSKQHKRCGTSFLLYVMFFSIIFFTCIQVEQMWLRFLMRIILVPVIAGVSYEFIRLAGKNESKFMTVLSKPGLWLQNLTTREPDDSMIEVAIASVEGVFDWKSFLEKEFPKTKSNKKISHGKKKAADKKNEKSDLEAEKKAVLKAGYMEPKPDEIEEEEDEILMALDRFFDAEKQE</sequence>
<feature type="region of interest" description="Disordered" evidence="1">
    <location>
        <begin position="313"/>
        <end position="334"/>
    </location>
</feature>
<name>A0A1I6JZP0_9FIRM</name>
<dbReference type="AlphaFoldDB" id="A0A1I6JZP0"/>
<keyword evidence="2" id="KW-0812">Transmembrane</keyword>
<protein>
    <submittedName>
        <fullName evidence="3">Uncharacterized conserved protein YqhQ</fullName>
    </submittedName>
</protein>
<dbReference type="PANTHER" id="PTHR42867">
    <property type="entry name" value="MEMBRANE PROTEIN-RELATED"/>
    <property type="match status" value="1"/>
</dbReference>
<evidence type="ECO:0000256" key="1">
    <source>
        <dbReference type="SAM" id="MobiDB-lite"/>
    </source>
</evidence>
<keyword evidence="2" id="KW-0472">Membrane</keyword>
<feature type="transmembrane region" description="Helical" evidence="2">
    <location>
        <begin position="141"/>
        <end position="161"/>
    </location>
</feature>
<dbReference type="PANTHER" id="PTHR42867:SF1">
    <property type="entry name" value="MEMBRANE PROTEIN-RELATED"/>
    <property type="match status" value="1"/>
</dbReference>
<evidence type="ECO:0000256" key="2">
    <source>
        <dbReference type="SAM" id="Phobius"/>
    </source>
</evidence>
<evidence type="ECO:0000313" key="4">
    <source>
        <dbReference type="Proteomes" id="UP000199659"/>
    </source>
</evidence>
<dbReference type="InterPro" id="IPR010787">
    <property type="entry name" value="DUF1385"/>
</dbReference>
<dbReference type="STRING" id="37658.SAMN05661086_02127"/>
<reference evidence="3 4" key="1">
    <citation type="submission" date="2016-10" db="EMBL/GenBank/DDBJ databases">
        <authorList>
            <person name="de Groot N.N."/>
        </authorList>
    </citation>
    <scope>NUCLEOTIDE SEQUENCE [LARGE SCALE GENOMIC DNA]</scope>
    <source>
        <strain evidence="3 4">743A</strain>
    </source>
</reference>
<feature type="transmembrane region" description="Helical" evidence="2">
    <location>
        <begin position="234"/>
        <end position="252"/>
    </location>
</feature>
<dbReference type="Proteomes" id="UP000199659">
    <property type="component" value="Unassembled WGS sequence"/>
</dbReference>
<feature type="compositionally biased region" description="Basic residues" evidence="1">
    <location>
        <begin position="313"/>
        <end position="324"/>
    </location>
</feature>
<dbReference type="EMBL" id="FOYZ01000007">
    <property type="protein sequence ID" value="SFR84423.1"/>
    <property type="molecule type" value="Genomic_DNA"/>
</dbReference>
<dbReference type="OrthoDB" id="9784805at2"/>
<keyword evidence="4" id="KW-1185">Reference proteome</keyword>
<feature type="transmembrane region" description="Helical" evidence="2">
    <location>
        <begin position="210"/>
        <end position="228"/>
    </location>
</feature>
<keyword evidence="2" id="KW-1133">Transmembrane helix</keyword>
<dbReference type="RefSeq" id="WP_092560656.1">
    <property type="nucleotide sequence ID" value="NZ_FOYZ01000007.1"/>
</dbReference>
<evidence type="ECO:0000313" key="3">
    <source>
        <dbReference type="EMBL" id="SFR84423.1"/>
    </source>
</evidence>